<feature type="coiled-coil region" evidence="1">
    <location>
        <begin position="516"/>
        <end position="543"/>
    </location>
</feature>
<evidence type="ECO:0000256" key="1">
    <source>
        <dbReference type="SAM" id="Coils"/>
    </source>
</evidence>
<reference evidence="2 3" key="1">
    <citation type="submission" date="2020-05" db="EMBL/GenBank/DDBJ databases">
        <title>The draft genome sequence of Maribacter arenosus CAU 1321.</title>
        <authorList>
            <person name="Mu L."/>
        </authorList>
    </citation>
    <scope>NUCLEOTIDE SEQUENCE [LARGE SCALE GENOMIC DNA]</scope>
    <source>
        <strain evidence="2 3">CAU 1321</strain>
    </source>
</reference>
<protein>
    <submittedName>
        <fullName evidence="2">Uncharacterized protein</fullName>
    </submittedName>
</protein>
<evidence type="ECO:0000313" key="3">
    <source>
        <dbReference type="Proteomes" id="UP000598350"/>
    </source>
</evidence>
<name>A0ABR7VAQ5_9FLAO</name>
<accession>A0ABR7VAQ5</accession>
<keyword evidence="1" id="KW-0175">Coiled coil</keyword>
<dbReference type="EMBL" id="JABTCG010000003">
    <property type="protein sequence ID" value="MBD0850748.1"/>
    <property type="molecule type" value="Genomic_DNA"/>
</dbReference>
<comment type="caution">
    <text evidence="2">The sequence shown here is derived from an EMBL/GenBank/DDBJ whole genome shotgun (WGS) entry which is preliminary data.</text>
</comment>
<evidence type="ECO:0000313" key="2">
    <source>
        <dbReference type="EMBL" id="MBD0850748.1"/>
    </source>
</evidence>
<sequence length="606" mass="68537">MTNKHTFHIPVMGIGFTVDTPLKVAQYGIDSVISLVDDILLEKLRKMYCEFYEIPYKEITDKIDDFRAKRITSYLNLINTLAEQKFEELKDTTINKGNELKEYISMLPDGNSIKREFKNLSEKYMNLNEAGNWIKDQLSLGSIDVNIMTKVDKVNYSKGEKLPTEYNDAHAALRGFAESDLKSSVILSAGMSPRLYGYMEQFEDFYPNENGELRKKIVLKVSDFRSAFIQGKFFAKKGLWVSEYRIESGLNCGGHAFATDGYLLGPVLEEFKEKREELIASTYEILAQSLESKNRPIPKTALPLRITAQGGVGTAEEHQFLLDNYQLDSVGWGTPFLLVPEATTVDNPTLEKLMDATEKDLYLSNISPLGVPFNSLKGNTKDVEKEALIAKGRPGSSCPRKFVSLNSEFTEKDICVASRQYQHLKLKQLETLGLPEKEHNEQYGKIVDKSCICVGLGTSVLLVNNIDTRVEGTGVSICPGPNMAYFSKLMSLKEITDHIYGRANVLMTSDRPNMFVKELILYIDYLNNKIEELKNAFNKKQESYLTGFINNLNDGIAYYESLFNSSKEVFRETKESLLKELDSNKKRLQHLHVEIGKLGELNTIGA</sequence>
<gene>
    <name evidence="2" type="ORF">HPE63_08715</name>
</gene>
<dbReference type="Proteomes" id="UP000598350">
    <property type="component" value="Unassembled WGS sequence"/>
</dbReference>
<proteinExistence type="predicted"/>
<dbReference type="RefSeq" id="WP_188313887.1">
    <property type="nucleotide sequence ID" value="NZ_JABTCG010000003.1"/>
</dbReference>
<organism evidence="2 3">
    <name type="scientific">Maribacter arenosus</name>
    <dbReference type="NCBI Taxonomy" id="1854708"/>
    <lineage>
        <taxon>Bacteria</taxon>
        <taxon>Pseudomonadati</taxon>
        <taxon>Bacteroidota</taxon>
        <taxon>Flavobacteriia</taxon>
        <taxon>Flavobacteriales</taxon>
        <taxon>Flavobacteriaceae</taxon>
        <taxon>Maribacter</taxon>
    </lineage>
</organism>
<keyword evidence="3" id="KW-1185">Reference proteome</keyword>